<keyword evidence="1" id="KW-0472">Membrane</keyword>
<keyword evidence="4" id="KW-1185">Reference proteome</keyword>
<dbReference type="STRING" id="188906.SAMN04488526_1274"/>
<name>A0A1H7J680_9RHOB</name>
<accession>A0A1H7J680</accession>
<feature type="transmembrane region" description="Helical" evidence="1">
    <location>
        <begin position="44"/>
        <end position="63"/>
    </location>
</feature>
<keyword evidence="1" id="KW-0812">Transmembrane</keyword>
<dbReference type="GO" id="GO:0016020">
    <property type="term" value="C:membrane"/>
    <property type="evidence" value="ECO:0007669"/>
    <property type="project" value="InterPro"/>
</dbReference>
<dbReference type="Pfam" id="PF01478">
    <property type="entry name" value="Peptidase_A24"/>
    <property type="match status" value="1"/>
</dbReference>
<organism evidence="3 4">
    <name type="scientific">Jannaschia helgolandensis</name>
    <dbReference type="NCBI Taxonomy" id="188906"/>
    <lineage>
        <taxon>Bacteria</taxon>
        <taxon>Pseudomonadati</taxon>
        <taxon>Pseudomonadota</taxon>
        <taxon>Alphaproteobacteria</taxon>
        <taxon>Rhodobacterales</taxon>
        <taxon>Roseobacteraceae</taxon>
        <taxon>Jannaschia</taxon>
    </lineage>
</organism>
<reference evidence="3 4" key="1">
    <citation type="submission" date="2016-10" db="EMBL/GenBank/DDBJ databases">
        <authorList>
            <person name="de Groot N.N."/>
        </authorList>
    </citation>
    <scope>NUCLEOTIDE SEQUENCE [LARGE SCALE GENOMIC DNA]</scope>
    <source>
        <strain evidence="3 4">DSM 14858</strain>
    </source>
</reference>
<feature type="transmembrane region" description="Helical" evidence="1">
    <location>
        <begin position="69"/>
        <end position="88"/>
    </location>
</feature>
<evidence type="ECO:0000313" key="4">
    <source>
        <dbReference type="Proteomes" id="UP000199283"/>
    </source>
</evidence>
<evidence type="ECO:0000259" key="2">
    <source>
        <dbReference type="Pfam" id="PF01478"/>
    </source>
</evidence>
<dbReference type="AlphaFoldDB" id="A0A1H7J680"/>
<feature type="transmembrane region" description="Helical" evidence="1">
    <location>
        <begin position="12"/>
        <end position="32"/>
    </location>
</feature>
<proteinExistence type="predicted"/>
<dbReference type="Proteomes" id="UP000199283">
    <property type="component" value="Unassembled WGS sequence"/>
</dbReference>
<evidence type="ECO:0000313" key="3">
    <source>
        <dbReference type="EMBL" id="SEK70116.1"/>
    </source>
</evidence>
<dbReference type="OrthoDB" id="7709484at2"/>
<gene>
    <name evidence="3" type="ORF">SAMN04488526_1274</name>
</gene>
<dbReference type="Gene3D" id="1.20.120.1220">
    <property type="match status" value="1"/>
</dbReference>
<protein>
    <submittedName>
        <fullName evidence="3">Prepilin peptidase CpaA</fullName>
    </submittedName>
</protein>
<evidence type="ECO:0000256" key="1">
    <source>
        <dbReference type="SAM" id="Phobius"/>
    </source>
</evidence>
<dbReference type="EMBL" id="FNZQ01000001">
    <property type="protein sequence ID" value="SEK70116.1"/>
    <property type="molecule type" value="Genomic_DNA"/>
</dbReference>
<keyword evidence="1" id="KW-1133">Transmembrane helix</keyword>
<dbReference type="RefSeq" id="WP_092760747.1">
    <property type="nucleotide sequence ID" value="NZ_CAXBJT010000059.1"/>
</dbReference>
<feature type="transmembrane region" description="Helical" evidence="1">
    <location>
        <begin position="100"/>
        <end position="125"/>
    </location>
</feature>
<dbReference type="InterPro" id="IPR000045">
    <property type="entry name" value="Prepilin_IV_endopep_pep"/>
</dbReference>
<sequence length="171" mass="18520">MENITSTILSATPLQGLVFGLLSLPICLWVAYTDLTQMKIRNEAVLALFVTFVVSGIFLMPFTEYLWRYLHLAVILAVGFGLSTIRALGAGDAKFAAAMAPFVAAGDIAEVMILFAGLLVVTWVAHRLIRMIPAVRSATPGWKSWSEPKDFPMGITLAATQLTYLGLAATQ</sequence>
<feature type="domain" description="Prepilin type IV endopeptidase peptidase" evidence="2">
    <location>
        <begin position="23"/>
        <end position="119"/>
    </location>
</feature>
<dbReference type="GO" id="GO:0004190">
    <property type="term" value="F:aspartic-type endopeptidase activity"/>
    <property type="evidence" value="ECO:0007669"/>
    <property type="project" value="InterPro"/>
</dbReference>